<reference evidence="1 2" key="1">
    <citation type="submission" date="2017-11" db="EMBL/GenBank/DDBJ databases">
        <title>Genomic Encyclopedia of Archaeal and Bacterial Type Strains, Phase II (KMG-II): From Individual Species to Whole Genera.</title>
        <authorList>
            <person name="Goeker M."/>
        </authorList>
    </citation>
    <scope>NUCLEOTIDE SEQUENCE [LARGE SCALE GENOMIC DNA]</scope>
    <source>
        <strain evidence="1 2">DSM 25478</strain>
    </source>
</reference>
<proteinExistence type="predicted"/>
<evidence type="ECO:0000313" key="1">
    <source>
        <dbReference type="EMBL" id="PJJ73778.1"/>
    </source>
</evidence>
<evidence type="ECO:0000313" key="2">
    <source>
        <dbReference type="Proteomes" id="UP000231693"/>
    </source>
</evidence>
<dbReference type="OrthoDB" id="9790578at2"/>
<dbReference type="RefSeq" id="WP_100422485.1">
    <property type="nucleotide sequence ID" value="NZ_BOOX01000019.1"/>
</dbReference>
<accession>A0A2M9CPJ0</accession>
<comment type="caution">
    <text evidence="1">The sequence shown here is derived from an EMBL/GenBank/DDBJ whole genome shotgun (WGS) entry which is preliminary data.</text>
</comment>
<gene>
    <name evidence="1" type="ORF">CLV28_1256</name>
</gene>
<protein>
    <recommendedName>
        <fullName evidence="3">3-methyladenine DNA glycosylase</fullName>
    </recommendedName>
</protein>
<dbReference type="Proteomes" id="UP000231693">
    <property type="component" value="Unassembled WGS sequence"/>
</dbReference>
<organism evidence="1 2">
    <name type="scientific">Sediminihabitans luteus</name>
    <dbReference type="NCBI Taxonomy" id="1138585"/>
    <lineage>
        <taxon>Bacteria</taxon>
        <taxon>Bacillati</taxon>
        <taxon>Actinomycetota</taxon>
        <taxon>Actinomycetes</taxon>
        <taxon>Micrococcales</taxon>
        <taxon>Cellulomonadaceae</taxon>
        <taxon>Sediminihabitans</taxon>
    </lineage>
</organism>
<sequence length="321" mass="35328">MPLPVAPGLRALDARAWTEHARDHADRADALTAVRRAAQARGEKHAIEDFLYTYYPTRVAQLRRWHPGAGVVLTADPSDLAATEEIAERARSRWHRQVETADGGTGVTLDVEAFLADRGDAVRFVGALVSATAGRPAQLGCFGLHEWAMVYQDARRGRDQRHALPLRLGHEGTDTVVESHRIGCSHFDAFRFFTPEARELNRLQPTRATQPAMEQPGCLHATMDLYKWALKLGPAVPGDLLLDCFELARDVRYLDMRASPYDVSSYDEPAVRIETPEGKAEYVRHQRSFAERGQALRARLVAACDAVTSTGAGHLGGGADA</sequence>
<dbReference type="AlphaFoldDB" id="A0A2M9CPJ0"/>
<dbReference type="EMBL" id="PGFE01000002">
    <property type="protein sequence ID" value="PJJ73778.1"/>
    <property type="molecule type" value="Genomic_DNA"/>
</dbReference>
<name>A0A2M9CPJ0_9CELL</name>
<keyword evidence="2" id="KW-1185">Reference proteome</keyword>
<evidence type="ECO:0008006" key="3">
    <source>
        <dbReference type="Google" id="ProtNLM"/>
    </source>
</evidence>